<name>A0AAE1PVJ0_9EUCA</name>
<reference evidence="1" key="1">
    <citation type="submission" date="2023-11" db="EMBL/GenBank/DDBJ databases">
        <title>Genome assemblies of two species of porcelain crab, Petrolisthes cinctipes and Petrolisthes manimaculis (Anomura: Porcellanidae).</title>
        <authorList>
            <person name="Angst P."/>
        </authorList>
    </citation>
    <scope>NUCLEOTIDE SEQUENCE</scope>
    <source>
        <strain evidence="1">PB745_02</strain>
        <tissue evidence="1">Gill</tissue>
    </source>
</reference>
<evidence type="ECO:0000313" key="2">
    <source>
        <dbReference type="Proteomes" id="UP001292094"/>
    </source>
</evidence>
<dbReference type="EMBL" id="JAWZYT010001154">
    <property type="protein sequence ID" value="KAK4315053.1"/>
    <property type="molecule type" value="Genomic_DNA"/>
</dbReference>
<keyword evidence="2" id="KW-1185">Reference proteome</keyword>
<organism evidence="1 2">
    <name type="scientific">Petrolisthes manimaculis</name>
    <dbReference type="NCBI Taxonomy" id="1843537"/>
    <lineage>
        <taxon>Eukaryota</taxon>
        <taxon>Metazoa</taxon>
        <taxon>Ecdysozoa</taxon>
        <taxon>Arthropoda</taxon>
        <taxon>Crustacea</taxon>
        <taxon>Multicrustacea</taxon>
        <taxon>Malacostraca</taxon>
        <taxon>Eumalacostraca</taxon>
        <taxon>Eucarida</taxon>
        <taxon>Decapoda</taxon>
        <taxon>Pleocyemata</taxon>
        <taxon>Anomura</taxon>
        <taxon>Galatheoidea</taxon>
        <taxon>Porcellanidae</taxon>
        <taxon>Petrolisthes</taxon>
    </lineage>
</organism>
<protein>
    <submittedName>
        <fullName evidence="1">Uncharacterized protein</fullName>
    </submittedName>
</protein>
<comment type="caution">
    <text evidence="1">The sequence shown here is derived from an EMBL/GenBank/DDBJ whole genome shotgun (WGS) entry which is preliminary data.</text>
</comment>
<evidence type="ECO:0000313" key="1">
    <source>
        <dbReference type="EMBL" id="KAK4315053.1"/>
    </source>
</evidence>
<dbReference type="Proteomes" id="UP001292094">
    <property type="component" value="Unassembled WGS sequence"/>
</dbReference>
<sequence>MTNGPQHGRLSDFCDVMSECRVGGMTSISSLWFEQWWEEAVLYCVTCPHSLAPPVHFSCISTIVPGSIVGFLTAVCEASQDEGVGGGLWCMWLWVWWAASWGGTEAQG</sequence>
<proteinExistence type="predicted"/>
<gene>
    <name evidence="1" type="ORF">Pmani_013704</name>
</gene>
<dbReference type="AlphaFoldDB" id="A0AAE1PVJ0"/>
<accession>A0AAE1PVJ0</accession>